<feature type="chain" id="PRO_5016180210" evidence="1">
    <location>
        <begin position="36"/>
        <end position="1261"/>
    </location>
</feature>
<organism evidence="2 3">
    <name type="scientific">Flavobacterium cheongpyeongense</name>
    <dbReference type="NCBI Taxonomy" id="2212651"/>
    <lineage>
        <taxon>Bacteria</taxon>
        <taxon>Pseudomonadati</taxon>
        <taxon>Bacteroidota</taxon>
        <taxon>Flavobacteriia</taxon>
        <taxon>Flavobacteriales</taxon>
        <taxon>Flavobacteriaceae</taxon>
        <taxon>Flavobacterium</taxon>
    </lineage>
</organism>
<keyword evidence="1" id="KW-0732">Signal</keyword>
<dbReference type="EMBL" id="QJHK01000003">
    <property type="protein sequence ID" value="PXY41839.1"/>
    <property type="molecule type" value="Genomic_DNA"/>
</dbReference>
<feature type="signal peptide" evidence="1">
    <location>
        <begin position="1"/>
        <end position="35"/>
    </location>
</feature>
<proteinExistence type="predicted"/>
<keyword evidence="3" id="KW-1185">Reference proteome</keyword>
<sequence length="1261" mass="142646">MYFYGTDNQFVNDKQNHTMKSFILLLLLVSNIASAQKNAPVAGHAARLVDLLKKDYNATDIALRTETINKDMEEVIATLMVYADEDAKTNLASAAVLNPNTLSAYQDAIYAYNNFNKASQGVTFSNSTLGQNPGFTALNDASTILTKTKTDFDNQKYIHNITALYAIRNHFEITNSYLSHITYLFIQKFNNAKSLNFDNFAETNYTSSIQKASPFFGGDLAFSEAIDGLSRFLAQRIKDELTTYAVEKIQDYLNNPKPESYLNELMVLLPTTTSYLKTFDASRTLNFVDDLKQYIEDDLNNLIANAANLKNTPRFKKYIADHPDLDFAFEALEILPQISKLENPIDYFDMLENSRSIQRWASSYEEGKIQVTALPDAIKIYYEYTNEADPIVKALLKGKLDIIIKQLKIYDDNKIYINSFKDLTEKYRTTEINGYLNAADNKIVDLNEAFTLNKLYKLRIIKSQSLDIEEILDPGFITKLDNAIVELDLKMWKINSEKAKIFNGISLLDKEEIDSRANNVYELLKNILINYKAGNLNELYKNIESLSLVDMVNIPTKSKTGAKIIIDRFIEIRNIQFPELKVFINNSTYRDTGYNTFSPNYDFTAGFTYEALFNKEMELIKSKLETSDDKKFKDAATAVFTHYETLNPGLLKTAIENYKKINTAKPPIQYNIANTIKLASMLAHSLMIVEDSKPKFANTAFMSAYSSEVNFYLLYIGFLQQQNKKYYNVGYHLQNRYKQLDFSGLMANFPAIKVTQKAAEFKVVSGSLIKIASNAEKLHNSLLDIKKANAAGEKITAEQVHSLTADVIDFSEDVLFTADTLVANSSLKLLGDFDVKPLIHKTTPYITTARTVNDIFLDLHTKNYTTAIIKAIEIPSAFGKSNDQFSFYSEMLTITNNLNSVQQLQNLKKLFEYPRLYTNTEKLENQKELARWILVSLQSNPKLSGFITYFDPVYNLIDSGKDHDAKFSSLMTQLKKNLLTSNFYSKYAEIDVTSLKDKVGNYLLKKGVTITVKDEIIKSVDSILNNSVNYYLTNDIALKEKLEDDKKLLITNLKFYLPEMFPDIFQFKDENTVKLIHFVNDVANSDSAEDVEKALNTFALPPGSSSLKEKTRSYYSVNAYPGLYGGFTTASLEKGDSYTAGFTAPIGIYAQLASGRSVTWGLFMPVIDIAAPVRLRLGDNTEQLPDLEFKDIFSPGLFLSIGFKGPFAVNVGVQYGPSLRGFTENENDPALKNAIEEQTFYFSTALTLDIPLFTIHAHSKN</sequence>
<gene>
    <name evidence="2" type="ORF">DMB65_04550</name>
</gene>
<evidence type="ECO:0000313" key="3">
    <source>
        <dbReference type="Proteomes" id="UP000247903"/>
    </source>
</evidence>
<reference evidence="2 3" key="1">
    <citation type="submission" date="2018-05" db="EMBL/GenBank/DDBJ databases">
        <title>Flavobacterium sp. strain IMCC34759, incomplete genome.</title>
        <authorList>
            <person name="Joung Y."/>
            <person name="Cho J."/>
        </authorList>
    </citation>
    <scope>NUCLEOTIDE SEQUENCE [LARGE SCALE GENOMIC DNA]</scope>
    <source>
        <strain evidence="2 3">IMCC34759</strain>
    </source>
</reference>
<evidence type="ECO:0000256" key="1">
    <source>
        <dbReference type="SAM" id="SignalP"/>
    </source>
</evidence>
<name>A0A2V4BRZ8_9FLAO</name>
<accession>A0A2V4BRZ8</accession>
<dbReference type="Proteomes" id="UP000247903">
    <property type="component" value="Unassembled WGS sequence"/>
</dbReference>
<protein>
    <submittedName>
        <fullName evidence="2">Uncharacterized protein</fullName>
    </submittedName>
</protein>
<dbReference type="AlphaFoldDB" id="A0A2V4BRZ8"/>
<evidence type="ECO:0000313" key="2">
    <source>
        <dbReference type="EMBL" id="PXY41839.1"/>
    </source>
</evidence>
<comment type="caution">
    <text evidence="2">The sequence shown here is derived from an EMBL/GenBank/DDBJ whole genome shotgun (WGS) entry which is preliminary data.</text>
</comment>